<keyword evidence="2" id="KW-1185">Reference proteome</keyword>
<evidence type="ECO:0000313" key="1">
    <source>
        <dbReference type="EMBL" id="CAD7002575.1"/>
    </source>
</evidence>
<dbReference type="Proteomes" id="UP000606786">
    <property type="component" value="Unassembled WGS sequence"/>
</dbReference>
<proteinExistence type="predicted"/>
<evidence type="ECO:0000313" key="2">
    <source>
        <dbReference type="Proteomes" id="UP000606786"/>
    </source>
</evidence>
<dbReference type="AlphaFoldDB" id="A0A811UX23"/>
<organism evidence="1 2">
    <name type="scientific">Ceratitis capitata</name>
    <name type="common">Mediterranean fruit fly</name>
    <name type="synonym">Tephritis capitata</name>
    <dbReference type="NCBI Taxonomy" id="7213"/>
    <lineage>
        <taxon>Eukaryota</taxon>
        <taxon>Metazoa</taxon>
        <taxon>Ecdysozoa</taxon>
        <taxon>Arthropoda</taxon>
        <taxon>Hexapoda</taxon>
        <taxon>Insecta</taxon>
        <taxon>Pterygota</taxon>
        <taxon>Neoptera</taxon>
        <taxon>Endopterygota</taxon>
        <taxon>Diptera</taxon>
        <taxon>Brachycera</taxon>
        <taxon>Muscomorpha</taxon>
        <taxon>Tephritoidea</taxon>
        <taxon>Tephritidae</taxon>
        <taxon>Ceratitis</taxon>
        <taxon>Ceratitis</taxon>
    </lineage>
</organism>
<reference evidence="1" key="1">
    <citation type="submission" date="2020-11" db="EMBL/GenBank/DDBJ databases">
        <authorList>
            <person name="Whitehead M."/>
        </authorList>
    </citation>
    <scope>NUCLEOTIDE SEQUENCE</scope>
    <source>
        <strain evidence="1">EGII</strain>
    </source>
</reference>
<accession>A0A811UX23</accession>
<protein>
    <submittedName>
        <fullName evidence="1">(Mediterranean fruit fly) hypothetical protein</fullName>
    </submittedName>
</protein>
<gene>
    <name evidence="1" type="ORF">CCAP1982_LOCUS11063</name>
</gene>
<comment type="caution">
    <text evidence="1">The sequence shown here is derived from an EMBL/GenBank/DDBJ whole genome shotgun (WGS) entry which is preliminary data.</text>
</comment>
<dbReference type="EMBL" id="CAJHJT010000034">
    <property type="protein sequence ID" value="CAD7002575.1"/>
    <property type="molecule type" value="Genomic_DNA"/>
</dbReference>
<name>A0A811UX23_CERCA</name>
<sequence length="113" mass="12314">MLGWLLVSFNSCDGPCVRANAATACKRRQKCFVTCSSKGEGQNKATEEGTPKLEAITTWPQHQPVSLSFFRLFALFLTSSFELRLRCPGGSRQRALALTQFAIAGGIDTRASV</sequence>